<dbReference type="GO" id="GO:0004622">
    <property type="term" value="F:phosphatidylcholine lysophospholipase activity"/>
    <property type="evidence" value="ECO:0007669"/>
    <property type="project" value="TreeGrafter"/>
</dbReference>
<name>A0A222VQM3_9PSEU</name>
<dbReference type="PANTHER" id="PTHR30383">
    <property type="entry name" value="THIOESTERASE 1/PROTEASE 1/LYSOPHOSPHOLIPASE L1"/>
    <property type="match status" value="1"/>
</dbReference>
<organism evidence="2 3">
    <name type="scientific">Prauserella marina</name>
    <dbReference type="NCBI Taxonomy" id="530584"/>
    <lineage>
        <taxon>Bacteria</taxon>
        <taxon>Bacillati</taxon>
        <taxon>Actinomycetota</taxon>
        <taxon>Actinomycetes</taxon>
        <taxon>Pseudonocardiales</taxon>
        <taxon>Pseudonocardiaceae</taxon>
        <taxon>Prauserella</taxon>
    </lineage>
</organism>
<dbReference type="OrthoDB" id="9794725at2"/>
<accession>A0A222VQM3</accession>
<reference evidence="2 3" key="1">
    <citation type="submission" date="2016-10" db="EMBL/GenBank/DDBJ databases">
        <authorList>
            <person name="de Groot N.N."/>
        </authorList>
    </citation>
    <scope>NUCLEOTIDE SEQUENCE [LARGE SCALE GENOMIC DNA]</scope>
    <source>
        <strain evidence="2 3">CGMCC 4.5506</strain>
    </source>
</reference>
<dbReference type="Gene3D" id="3.40.50.1110">
    <property type="entry name" value="SGNH hydrolase"/>
    <property type="match status" value="1"/>
</dbReference>
<feature type="domain" description="SGNH hydrolase-type esterase" evidence="1">
    <location>
        <begin position="89"/>
        <end position="222"/>
    </location>
</feature>
<sequence length="288" mass="30786">MLTPADTPNTTPRHRLRRVLLWTLIPLLGIAAVLAPLAYLTFLREPELTPQDFLDNGGTADGPVVVVAGASSIHGIGSADFVSLLRTGMGEHGYQFINAGINGNTSSDLLDRLDQIIETKPDAVMLLIGTNNVLGAADNTEPALDTYRKDLGTIAHRLATETTAEFAFYSLQPLGEDLDDPQNRLVSRFNAVIADVAAEYDAGYLPLNERLTTIIHAEGGSQPSDFSLLSAALAGTRHYYLGQSWDDIGTANGYTVLVDGVHLNNRGAATAASLAAQWLRDQATHPAP</sequence>
<dbReference type="Proteomes" id="UP000199494">
    <property type="component" value="Unassembled WGS sequence"/>
</dbReference>
<gene>
    <name evidence="2" type="ORF">SAMN05421630_105196</name>
</gene>
<dbReference type="KEGG" id="pmad:BAY61_15750"/>
<dbReference type="EMBL" id="FMZE01000005">
    <property type="protein sequence ID" value="SDD01567.1"/>
    <property type="molecule type" value="Genomic_DNA"/>
</dbReference>
<dbReference type="STRING" id="530584.SAMN05421630_105196"/>
<evidence type="ECO:0000313" key="2">
    <source>
        <dbReference type="EMBL" id="SDD01567.1"/>
    </source>
</evidence>
<dbReference type="InterPro" id="IPR051532">
    <property type="entry name" value="Ester_Hydrolysis_Enzymes"/>
</dbReference>
<dbReference type="AlphaFoldDB" id="A0A222VQM3"/>
<evidence type="ECO:0000313" key="3">
    <source>
        <dbReference type="Proteomes" id="UP000199494"/>
    </source>
</evidence>
<dbReference type="SUPFAM" id="SSF52266">
    <property type="entry name" value="SGNH hydrolase"/>
    <property type="match status" value="1"/>
</dbReference>
<proteinExistence type="predicted"/>
<dbReference type="InterPro" id="IPR036514">
    <property type="entry name" value="SGNH_hydro_sf"/>
</dbReference>
<protein>
    <submittedName>
        <fullName evidence="2">Lysophospholipase L1</fullName>
    </submittedName>
</protein>
<dbReference type="RefSeq" id="WP_091804524.1">
    <property type="nucleotide sequence ID" value="NZ_CP016353.1"/>
</dbReference>
<dbReference type="Pfam" id="PF13472">
    <property type="entry name" value="Lipase_GDSL_2"/>
    <property type="match status" value="1"/>
</dbReference>
<evidence type="ECO:0000259" key="1">
    <source>
        <dbReference type="Pfam" id="PF13472"/>
    </source>
</evidence>
<dbReference type="PANTHER" id="PTHR30383:SF5">
    <property type="entry name" value="SGNH HYDROLASE-TYPE ESTERASE DOMAIN-CONTAINING PROTEIN"/>
    <property type="match status" value="1"/>
</dbReference>
<keyword evidence="3" id="KW-1185">Reference proteome</keyword>
<dbReference type="InterPro" id="IPR013830">
    <property type="entry name" value="SGNH_hydro"/>
</dbReference>